<organism evidence="3 4">
    <name type="scientific">Paenibacillus agaridevorans</name>
    <dbReference type="NCBI Taxonomy" id="171404"/>
    <lineage>
        <taxon>Bacteria</taxon>
        <taxon>Bacillati</taxon>
        <taxon>Bacillota</taxon>
        <taxon>Bacilli</taxon>
        <taxon>Bacillales</taxon>
        <taxon>Paenibacillaceae</taxon>
        <taxon>Paenibacillus</taxon>
    </lineage>
</organism>
<dbReference type="InterPro" id="IPR013766">
    <property type="entry name" value="Thioredoxin_domain"/>
</dbReference>
<dbReference type="SUPFAM" id="SSF52833">
    <property type="entry name" value="Thioredoxin-like"/>
    <property type="match status" value="1"/>
</dbReference>
<dbReference type="GO" id="GO:0016491">
    <property type="term" value="F:oxidoreductase activity"/>
    <property type="evidence" value="ECO:0007669"/>
    <property type="project" value="InterPro"/>
</dbReference>
<dbReference type="GO" id="GO:0016209">
    <property type="term" value="F:antioxidant activity"/>
    <property type="evidence" value="ECO:0007669"/>
    <property type="project" value="InterPro"/>
</dbReference>
<dbReference type="InterPro" id="IPR000866">
    <property type="entry name" value="AhpC/TSA"/>
</dbReference>
<keyword evidence="1" id="KW-1015">Disulfide bond</keyword>
<dbReference type="PROSITE" id="PS51352">
    <property type="entry name" value="THIOREDOXIN_2"/>
    <property type="match status" value="1"/>
</dbReference>
<evidence type="ECO:0000313" key="3">
    <source>
        <dbReference type="EMBL" id="GBG10715.1"/>
    </source>
</evidence>
<dbReference type="CDD" id="cd02966">
    <property type="entry name" value="TlpA_like_family"/>
    <property type="match status" value="1"/>
</dbReference>
<accession>A0A2R5EX52</accession>
<dbReference type="Pfam" id="PF00578">
    <property type="entry name" value="AhpC-TSA"/>
    <property type="match status" value="1"/>
</dbReference>
<dbReference type="PANTHER" id="PTHR42852:SF13">
    <property type="entry name" value="PROTEIN DIPZ"/>
    <property type="match status" value="1"/>
</dbReference>
<evidence type="ECO:0000259" key="2">
    <source>
        <dbReference type="PROSITE" id="PS51352"/>
    </source>
</evidence>
<keyword evidence="4" id="KW-1185">Reference proteome</keyword>
<dbReference type="EMBL" id="BDQX01000339">
    <property type="protein sequence ID" value="GBG10715.1"/>
    <property type="molecule type" value="Genomic_DNA"/>
</dbReference>
<gene>
    <name evidence="3" type="ORF">PAT3040_05468</name>
</gene>
<dbReference type="RefSeq" id="WP_108995152.1">
    <property type="nucleotide sequence ID" value="NZ_BDQX01000339.1"/>
</dbReference>
<dbReference type="InterPro" id="IPR036249">
    <property type="entry name" value="Thioredoxin-like_sf"/>
</dbReference>
<reference evidence="3 4" key="1">
    <citation type="submission" date="2017-08" db="EMBL/GenBank/DDBJ databases">
        <title>Substantial Increase in Enzyme Production by Combined Drug-Resistance Mutations in Paenibacillus agaridevorans.</title>
        <authorList>
            <person name="Tanaka Y."/>
            <person name="Funane K."/>
            <person name="Hosaka T."/>
            <person name="Shiwa Y."/>
            <person name="Fujita N."/>
            <person name="Miyazaki T."/>
            <person name="Yoshikawa H."/>
            <person name="Murakami K."/>
            <person name="Kasahara K."/>
            <person name="Inaoka T."/>
            <person name="Hiraga Y."/>
            <person name="Ochi K."/>
        </authorList>
    </citation>
    <scope>NUCLEOTIDE SEQUENCE [LARGE SCALE GENOMIC DNA]</scope>
    <source>
        <strain evidence="3 4">T-3040</strain>
    </source>
</reference>
<proteinExistence type="predicted"/>
<dbReference type="InterPro" id="IPR050553">
    <property type="entry name" value="Thioredoxin_ResA/DsbE_sf"/>
</dbReference>
<name>A0A2R5EX52_9BACL</name>
<comment type="caution">
    <text evidence="3">The sequence shown here is derived from an EMBL/GenBank/DDBJ whole genome shotgun (WGS) entry which is preliminary data.</text>
</comment>
<dbReference type="PANTHER" id="PTHR42852">
    <property type="entry name" value="THIOL:DISULFIDE INTERCHANGE PROTEIN DSBE"/>
    <property type="match status" value="1"/>
</dbReference>
<evidence type="ECO:0000313" key="4">
    <source>
        <dbReference type="Proteomes" id="UP000245202"/>
    </source>
</evidence>
<sequence>MNKPVLLGGAILLLVLIAGYIANQNGASSAEAAPTVVYGQDEQGEETVADFTLLDLSGNPVSLTDYAGKVVYVNFWATWCKWCKKEMPDMEKIHQTYADEDFVILAVSVGEESGKVESFIGEHGYTFKVLTDPEKTVAEAYRVRPIPVSVFLGRDGRIAHQKLGYMTEEEMKAQIDPLLAEDAA</sequence>
<protein>
    <recommendedName>
        <fullName evidence="2">Thioredoxin domain-containing protein</fullName>
    </recommendedName>
</protein>
<dbReference type="AlphaFoldDB" id="A0A2R5EX52"/>
<feature type="domain" description="Thioredoxin" evidence="2">
    <location>
        <begin position="42"/>
        <end position="180"/>
    </location>
</feature>
<dbReference type="Proteomes" id="UP000245202">
    <property type="component" value="Unassembled WGS sequence"/>
</dbReference>
<dbReference type="Gene3D" id="3.40.30.10">
    <property type="entry name" value="Glutaredoxin"/>
    <property type="match status" value="1"/>
</dbReference>
<evidence type="ECO:0000256" key="1">
    <source>
        <dbReference type="ARBA" id="ARBA00023157"/>
    </source>
</evidence>